<evidence type="ECO:0000313" key="3">
    <source>
        <dbReference type="EMBL" id="TWU49025.1"/>
    </source>
</evidence>
<protein>
    <submittedName>
        <fullName evidence="3">Elongation factor Tu-A</fullName>
    </submittedName>
</protein>
<dbReference type="OrthoDB" id="288362at2"/>
<dbReference type="Proteomes" id="UP000318288">
    <property type="component" value="Unassembled WGS sequence"/>
</dbReference>
<keyword evidence="2" id="KW-0342">GTP-binding</keyword>
<accession>A0A5C6EKK3</accession>
<proteinExistence type="predicted"/>
<gene>
    <name evidence="3" type="primary">tufA_1</name>
    <name evidence="3" type="ORF">Poly51_49290</name>
</gene>
<evidence type="ECO:0000256" key="1">
    <source>
        <dbReference type="ARBA" id="ARBA00022741"/>
    </source>
</evidence>
<keyword evidence="3" id="KW-0251">Elongation factor</keyword>
<comment type="caution">
    <text evidence="3">The sequence shown here is derived from an EMBL/GenBank/DDBJ whole genome shotgun (WGS) entry which is preliminary data.</text>
</comment>
<dbReference type="InterPro" id="IPR009001">
    <property type="entry name" value="Transl_elong_EF1A/Init_IF2_C"/>
</dbReference>
<dbReference type="AlphaFoldDB" id="A0A5C6EKK3"/>
<reference evidence="3 4" key="1">
    <citation type="submission" date="2019-02" db="EMBL/GenBank/DDBJ databases">
        <title>Deep-cultivation of Planctomycetes and their phenomic and genomic characterization uncovers novel biology.</title>
        <authorList>
            <person name="Wiegand S."/>
            <person name="Jogler M."/>
            <person name="Boedeker C."/>
            <person name="Pinto D."/>
            <person name="Vollmers J."/>
            <person name="Rivas-Marin E."/>
            <person name="Kohn T."/>
            <person name="Peeters S.H."/>
            <person name="Heuer A."/>
            <person name="Rast P."/>
            <person name="Oberbeckmann S."/>
            <person name="Bunk B."/>
            <person name="Jeske O."/>
            <person name="Meyerdierks A."/>
            <person name="Storesund J.E."/>
            <person name="Kallscheuer N."/>
            <person name="Luecker S."/>
            <person name="Lage O.M."/>
            <person name="Pohl T."/>
            <person name="Merkel B.J."/>
            <person name="Hornburger P."/>
            <person name="Mueller R.-W."/>
            <person name="Bruemmer F."/>
            <person name="Labrenz M."/>
            <person name="Spormann A.M."/>
            <person name="Op Den Camp H."/>
            <person name="Overmann J."/>
            <person name="Amann R."/>
            <person name="Jetten M.S.M."/>
            <person name="Mascher T."/>
            <person name="Medema M.H."/>
            <person name="Devos D.P."/>
            <person name="Kaster A.-K."/>
            <person name="Ovreas L."/>
            <person name="Rohde M."/>
            <person name="Galperin M.Y."/>
            <person name="Jogler C."/>
        </authorList>
    </citation>
    <scope>NUCLEOTIDE SEQUENCE [LARGE SCALE GENOMIC DNA]</scope>
    <source>
        <strain evidence="3 4">Poly51</strain>
    </source>
</reference>
<dbReference type="GO" id="GO:0005525">
    <property type="term" value="F:GTP binding"/>
    <property type="evidence" value="ECO:0007669"/>
    <property type="project" value="UniProtKB-KW"/>
</dbReference>
<sequence length="187" mass="21006">MPHIRVELTLLPESHGGRRSSVASGYRPQLYLLGDDWDAVHDYGSIEKLVPGQPTIAELTFPNPKNHIDRLFSGLPFLLREGNRTIGYGRILQVLDTELERKKDHRNEFYFSDDAVGIFATDIPPLCEGEYSYEPYRGSGHYEMQQSLSNGSSPLCHCYDGSVKIAFNIAGCPRYGVVELANVIRES</sequence>
<organism evidence="3 4">
    <name type="scientific">Rubripirellula tenax</name>
    <dbReference type="NCBI Taxonomy" id="2528015"/>
    <lineage>
        <taxon>Bacteria</taxon>
        <taxon>Pseudomonadati</taxon>
        <taxon>Planctomycetota</taxon>
        <taxon>Planctomycetia</taxon>
        <taxon>Pirellulales</taxon>
        <taxon>Pirellulaceae</taxon>
        <taxon>Rubripirellula</taxon>
    </lineage>
</organism>
<dbReference type="EMBL" id="SJPW01000006">
    <property type="protein sequence ID" value="TWU49025.1"/>
    <property type="molecule type" value="Genomic_DNA"/>
</dbReference>
<dbReference type="Gene3D" id="2.40.30.10">
    <property type="entry name" value="Translation factors"/>
    <property type="match status" value="1"/>
</dbReference>
<keyword evidence="4" id="KW-1185">Reference proteome</keyword>
<dbReference type="SUPFAM" id="SSF50465">
    <property type="entry name" value="EF-Tu/eEF-1alpha/eIF2-gamma C-terminal domain"/>
    <property type="match status" value="1"/>
</dbReference>
<keyword evidence="1" id="KW-0547">Nucleotide-binding</keyword>
<dbReference type="GO" id="GO:0003746">
    <property type="term" value="F:translation elongation factor activity"/>
    <property type="evidence" value="ECO:0007669"/>
    <property type="project" value="UniProtKB-KW"/>
</dbReference>
<keyword evidence="3" id="KW-0648">Protein biosynthesis</keyword>
<evidence type="ECO:0000313" key="4">
    <source>
        <dbReference type="Proteomes" id="UP000318288"/>
    </source>
</evidence>
<evidence type="ECO:0000256" key="2">
    <source>
        <dbReference type="ARBA" id="ARBA00023134"/>
    </source>
</evidence>
<name>A0A5C6EKK3_9BACT</name>